<dbReference type="EMBL" id="DTHO01000040">
    <property type="protein sequence ID" value="HGG99562.1"/>
    <property type="molecule type" value="Genomic_DNA"/>
</dbReference>
<dbReference type="Pfam" id="PF13181">
    <property type="entry name" value="TPR_8"/>
    <property type="match status" value="1"/>
</dbReference>
<dbReference type="InterPro" id="IPR019734">
    <property type="entry name" value="TPR_rpt"/>
</dbReference>
<dbReference type="InterPro" id="IPR011990">
    <property type="entry name" value="TPR-like_helical_dom_sf"/>
</dbReference>
<proteinExistence type="predicted"/>
<organism evidence="1">
    <name type="scientific">Thermodesulfovibrio aggregans</name>
    <dbReference type="NCBI Taxonomy" id="86166"/>
    <lineage>
        <taxon>Bacteria</taxon>
        <taxon>Pseudomonadati</taxon>
        <taxon>Nitrospirota</taxon>
        <taxon>Thermodesulfovibrionia</taxon>
        <taxon>Thermodesulfovibrionales</taxon>
        <taxon>Thermodesulfovibrionaceae</taxon>
        <taxon>Thermodesulfovibrio</taxon>
    </lineage>
</organism>
<name>A0A7C4AJL2_9BACT</name>
<comment type="caution">
    <text evidence="1">The sequence shown here is derived from an EMBL/GenBank/DDBJ whole genome shotgun (WGS) entry which is preliminary data.</text>
</comment>
<dbReference type="Gene3D" id="1.25.40.10">
    <property type="entry name" value="Tetratricopeptide repeat domain"/>
    <property type="match status" value="1"/>
</dbReference>
<dbReference type="AlphaFoldDB" id="A0A7C4AJL2"/>
<dbReference type="SUPFAM" id="SSF48452">
    <property type="entry name" value="TPR-like"/>
    <property type="match status" value="1"/>
</dbReference>
<gene>
    <name evidence="1" type="ORF">ENV75_03815</name>
</gene>
<evidence type="ECO:0000313" key="1">
    <source>
        <dbReference type="EMBL" id="HGG99562.1"/>
    </source>
</evidence>
<protein>
    <submittedName>
        <fullName evidence="1">Tetratricopeptide repeat protein</fullName>
    </submittedName>
</protein>
<accession>A0A7C4AJL2</accession>
<reference evidence="1" key="1">
    <citation type="journal article" date="2020" name="mSystems">
        <title>Genome- and Community-Level Interaction Insights into Carbon Utilization and Element Cycling Functions of Hydrothermarchaeota in Hydrothermal Sediment.</title>
        <authorList>
            <person name="Zhou Z."/>
            <person name="Liu Y."/>
            <person name="Xu W."/>
            <person name="Pan J."/>
            <person name="Luo Z.H."/>
            <person name="Li M."/>
        </authorList>
    </citation>
    <scope>NUCLEOTIDE SEQUENCE [LARGE SCALE GENOMIC DNA]</scope>
    <source>
        <strain evidence="1">SpSt-788</strain>
    </source>
</reference>
<sequence length="264" mass="31170">MKSFIFIIVFLFFPCIVFAGNSVYVFVIDENSKPVHGYRATETERDDVFISKIDPVKKWIINVRSQLIVVKNGYFYPVKDTVIDRKKGIARLQIDFSERAPLYFNPEEEVVDRTKKLAPVITRETKPAPDYLFLARKYEDTGQWDRAVQVYEKLPEQQKNPEIMEKIGTLYYKLGKFKKAEEYFSRLPKNEMVVIKLAGIYIVEKQYESALRILDSYDFDSPYMHYLRGMIYYLTGRKDEAYREALILFSLDKALAQNLRELLR</sequence>
<dbReference type="Pfam" id="PF13176">
    <property type="entry name" value="TPR_7"/>
    <property type="match status" value="1"/>
</dbReference>